<dbReference type="CDD" id="cd18793">
    <property type="entry name" value="SF2_C_SNF"/>
    <property type="match status" value="1"/>
</dbReference>
<dbReference type="SUPFAM" id="SSF52540">
    <property type="entry name" value="P-loop containing nucleoside triphosphate hydrolases"/>
    <property type="match status" value="2"/>
</dbReference>
<dbReference type="InterPro" id="IPR049730">
    <property type="entry name" value="SNF2/RAD54-like_C"/>
</dbReference>
<organism evidence="8 9">
    <name type="scientific">Cyanidiococcus yangmingshanensis</name>
    <dbReference type="NCBI Taxonomy" id="2690220"/>
    <lineage>
        <taxon>Eukaryota</taxon>
        <taxon>Rhodophyta</taxon>
        <taxon>Bangiophyceae</taxon>
        <taxon>Cyanidiales</taxon>
        <taxon>Cyanidiaceae</taxon>
        <taxon>Cyanidiococcus</taxon>
    </lineage>
</organism>
<sequence length="897" mass="102813">MNGKSGETLSADLEVQVVDENKLFANVVQRAHRDLVTQTKEQIRRLESELQRFERHSQREKPRSEQPVTLEEPVKGTYPTDPSKTVPVAWRRRTTLSNRIRHLQDELAELEAEEANELSAFSEEVTSTRTPMIAMPSDLSGSKRMKPGEEGAGFEIDTSGATSIEISGGLRVQRNIYEHLFTYQREALTWLWSLHVQGTGGILGDEMGLGKTIQIIAFLAALDFSGHLKGPVLIVAPVTVLDQWRRELRAWWPQVYVQVLHAVLGDREPISQHAHSRSKLVVITNYEHLRLHADWFTAKPWDYVVLDEGHRIRNPEAEITQVCKRLNTVHRIIMTGAPLQNRLCELWSLFDFVYPGRLGTMQAFEEEFSIPISMGGFANATPNQVHIAYRCAATLRDHIAPYLLRRLKREVALQLPQKQEHVLLCRMTEEQKQFYKRYLASIDVERAAAGQLNLLPVITTLRKICNHPRLAENDLNLMKSERQLVHRSGSGKMAALERLLEKLHEAEHRVLIFSQTRSMLSLLEKSLQQWSYSYLRMDGETNVALRAQLVDCFNNDRSLFAFLLTTRVGGLGLNLTGADRVIIYDPDWNPTSDTQARERAWRIGQERPVAVYRLLTRGTIEEKIYHRQIFKTFLSEKVLHDPRKRRFFKRRDIQELLTLNDDSEDDELMEISSHAQERSMQAHKRNDASDDSLRAGQMAAEVKIMRQLLDKEDADTLANVTAVMNHDSTQENSGRRPRTAFDRDVVHAEAERIAQRAVESLRRSVNGSSTTTHVSVNHPPWIRREPTLSQASVPLASHTLLQGLQEREAINIDEQQVRNLRLLAHELVTYLRNEERGATTAELARRFKNYLRERGINTTEFRAILKRVAYLDENEVNGGAIWRIRPSTQLSATFTAP</sequence>
<feature type="domain" description="Helicase C-terminal" evidence="7">
    <location>
        <begin position="495"/>
        <end position="654"/>
    </location>
</feature>
<keyword evidence="2" id="KW-0378">Hydrolase</keyword>
<dbReference type="InterPro" id="IPR027417">
    <property type="entry name" value="P-loop_NTPase"/>
</dbReference>
<name>A0A7J7INU4_9RHOD</name>
<evidence type="ECO:0000256" key="4">
    <source>
        <dbReference type="SAM" id="Coils"/>
    </source>
</evidence>
<dbReference type="PROSITE" id="PS51194">
    <property type="entry name" value="HELICASE_CTER"/>
    <property type="match status" value="1"/>
</dbReference>
<dbReference type="PANTHER" id="PTHR45629">
    <property type="entry name" value="SNF2/RAD54 FAMILY MEMBER"/>
    <property type="match status" value="1"/>
</dbReference>
<comment type="caution">
    <text evidence="8">The sequence shown here is derived from an EMBL/GenBank/DDBJ whole genome shotgun (WGS) entry which is preliminary data.</text>
</comment>
<evidence type="ECO:0000259" key="6">
    <source>
        <dbReference type="PROSITE" id="PS51192"/>
    </source>
</evidence>
<accession>A0A7J7INU4</accession>
<dbReference type="InterPro" id="IPR050496">
    <property type="entry name" value="SNF2_RAD54_helicase_repair"/>
</dbReference>
<dbReference type="Pfam" id="PF00271">
    <property type="entry name" value="Helicase_C"/>
    <property type="match status" value="1"/>
</dbReference>
<dbReference type="OrthoDB" id="413460at2759"/>
<protein>
    <submittedName>
        <fullName evidence="8">Excision repair cross-complementing rodent repair deficiency complementation group</fullName>
    </submittedName>
</protein>
<dbReference type="EMBL" id="VWRR01000004">
    <property type="protein sequence ID" value="KAF6004234.1"/>
    <property type="molecule type" value="Genomic_DNA"/>
</dbReference>
<dbReference type="InterPro" id="IPR001650">
    <property type="entry name" value="Helicase_C-like"/>
</dbReference>
<dbReference type="InterPro" id="IPR038718">
    <property type="entry name" value="SNF2-like_sf"/>
</dbReference>
<dbReference type="GO" id="GO:0008094">
    <property type="term" value="F:ATP-dependent activity, acting on DNA"/>
    <property type="evidence" value="ECO:0007669"/>
    <property type="project" value="TreeGrafter"/>
</dbReference>
<dbReference type="FunFam" id="3.40.50.10810:FF:000019">
    <property type="entry name" value="DNA excision repair protein ERCC-6-like 2 isoform X1"/>
    <property type="match status" value="1"/>
</dbReference>
<feature type="coiled-coil region" evidence="4">
    <location>
        <begin position="93"/>
        <end position="120"/>
    </location>
</feature>
<dbReference type="InterPro" id="IPR000330">
    <property type="entry name" value="SNF2_N"/>
</dbReference>
<dbReference type="SMART" id="SM00490">
    <property type="entry name" value="HELICc"/>
    <property type="match status" value="1"/>
</dbReference>
<reference evidence="8 9" key="1">
    <citation type="journal article" date="2020" name="J. Phycol.">
        <title>Comparative genome analysis reveals Cyanidiococcus gen. nov., a new extremophilic red algal genus sister to Cyanidioschyzon (Cyanidioschyzonaceae, Rhodophyta).</title>
        <authorList>
            <person name="Liu S.-L."/>
            <person name="Chiang Y.-R."/>
            <person name="Yoon H.S."/>
            <person name="Fu H.-Y."/>
        </authorList>
    </citation>
    <scope>NUCLEOTIDE SEQUENCE [LARGE SCALE GENOMIC DNA]</scope>
    <source>
        <strain evidence="8 9">THAL066</strain>
    </source>
</reference>
<dbReference type="GO" id="GO:0016787">
    <property type="term" value="F:hydrolase activity"/>
    <property type="evidence" value="ECO:0007669"/>
    <property type="project" value="UniProtKB-KW"/>
</dbReference>
<proteinExistence type="predicted"/>
<feature type="region of interest" description="Disordered" evidence="5">
    <location>
        <begin position="50"/>
        <end position="85"/>
    </location>
</feature>
<evidence type="ECO:0000313" key="9">
    <source>
        <dbReference type="Proteomes" id="UP000530660"/>
    </source>
</evidence>
<dbReference type="AlphaFoldDB" id="A0A7J7INU4"/>
<dbReference type="GO" id="GO:0005634">
    <property type="term" value="C:nucleus"/>
    <property type="evidence" value="ECO:0007669"/>
    <property type="project" value="UniProtKB-SubCell"/>
</dbReference>
<dbReference type="Gene3D" id="3.40.50.10810">
    <property type="entry name" value="Tandem AAA-ATPase domain"/>
    <property type="match status" value="1"/>
</dbReference>
<keyword evidence="4" id="KW-0175">Coiled coil</keyword>
<feature type="compositionally biased region" description="Basic and acidic residues" evidence="5">
    <location>
        <begin position="50"/>
        <end position="64"/>
    </location>
</feature>
<evidence type="ECO:0000256" key="5">
    <source>
        <dbReference type="SAM" id="MobiDB-lite"/>
    </source>
</evidence>
<keyword evidence="3" id="KW-0539">Nucleus</keyword>
<dbReference type="GO" id="GO:0005524">
    <property type="term" value="F:ATP binding"/>
    <property type="evidence" value="ECO:0007669"/>
    <property type="project" value="InterPro"/>
</dbReference>
<dbReference type="GO" id="GO:0006283">
    <property type="term" value="P:transcription-coupled nucleotide-excision repair"/>
    <property type="evidence" value="ECO:0007669"/>
    <property type="project" value="TreeGrafter"/>
</dbReference>
<dbReference type="SMART" id="SM00487">
    <property type="entry name" value="DEXDc"/>
    <property type="match status" value="1"/>
</dbReference>
<evidence type="ECO:0000313" key="8">
    <source>
        <dbReference type="EMBL" id="KAF6004234.1"/>
    </source>
</evidence>
<evidence type="ECO:0000256" key="2">
    <source>
        <dbReference type="ARBA" id="ARBA00022801"/>
    </source>
</evidence>
<keyword evidence="9" id="KW-1185">Reference proteome</keyword>
<evidence type="ECO:0000256" key="3">
    <source>
        <dbReference type="ARBA" id="ARBA00023242"/>
    </source>
</evidence>
<dbReference type="Proteomes" id="UP000530660">
    <property type="component" value="Unassembled WGS sequence"/>
</dbReference>
<evidence type="ECO:0000259" key="7">
    <source>
        <dbReference type="PROSITE" id="PS51194"/>
    </source>
</evidence>
<dbReference type="PANTHER" id="PTHR45629:SF7">
    <property type="entry name" value="DNA EXCISION REPAIR PROTEIN ERCC-6-RELATED"/>
    <property type="match status" value="1"/>
</dbReference>
<comment type="subcellular location">
    <subcellularLocation>
        <location evidence="1">Nucleus</location>
    </subcellularLocation>
</comment>
<gene>
    <name evidence="8" type="primary">ERCC6</name>
    <name evidence="8" type="ORF">F1559_004135</name>
</gene>
<dbReference type="Gene3D" id="3.40.50.300">
    <property type="entry name" value="P-loop containing nucleotide triphosphate hydrolases"/>
    <property type="match status" value="1"/>
</dbReference>
<dbReference type="PROSITE" id="PS51192">
    <property type="entry name" value="HELICASE_ATP_BIND_1"/>
    <property type="match status" value="1"/>
</dbReference>
<dbReference type="InterPro" id="IPR014001">
    <property type="entry name" value="Helicase_ATP-bd"/>
</dbReference>
<feature type="domain" description="Helicase ATP-binding" evidence="6">
    <location>
        <begin position="192"/>
        <end position="356"/>
    </location>
</feature>
<dbReference type="Pfam" id="PF00176">
    <property type="entry name" value="SNF2-rel_dom"/>
    <property type="match status" value="1"/>
</dbReference>
<evidence type="ECO:0000256" key="1">
    <source>
        <dbReference type="ARBA" id="ARBA00004123"/>
    </source>
</evidence>